<dbReference type="AlphaFoldDB" id="A0A814HRR8"/>
<name>A0A814HRR8_9BILA</name>
<feature type="non-terminal residue" evidence="1">
    <location>
        <position position="1"/>
    </location>
</feature>
<reference evidence="1" key="1">
    <citation type="submission" date="2021-02" db="EMBL/GenBank/DDBJ databases">
        <authorList>
            <person name="Nowell W R."/>
        </authorList>
    </citation>
    <scope>NUCLEOTIDE SEQUENCE</scope>
    <source>
        <strain evidence="1">Ploen Becks lab</strain>
    </source>
</reference>
<accession>A0A814HRR8</accession>
<dbReference type="EMBL" id="CAJNOC010004214">
    <property type="protein sequence ID" value="CAF1013603.1"/>
    <property type="molecule type" value="Genomic_DNA"/>
</dbReference>
<keyword evidence="2" id="KW-1185">Reference proteome</keyword>
<organism evidence="1 2">
    <name type="scientific">Brachionus calyciflorus</name>
    <dbReference type="NCBI Taxonomy" id="104777"/>
    <lineage>
        <taxon>Eukaryota</taxon>
        <taxon>Metazoa</taxon>
        <taxon>Spiralia</taxon>
        <taxon>Gnathifera</taxon>
        <taxon>Rotifera</taxon>
        <taxon>Eurotatoria</taxon>
        <taxon>Monogononta</taxon>
        <taxon>Pseudotrocha</taxon>
        <taxon>Ploima</taxon>
        <taxon>Brachionidae</taxon>
        <taxon>Brachionus</taxon>
    </lineage>
</organism>
<sequence length="560" mass="64800">QINDLICINSNKTNDKKIDCCLSILSSETEPLVFVDFLNGESENILVEKDSTDVVSNEDFDKDLPILLLNTEFKIDSTIYGFEIFGISDGLINLQLVWFNYCNSSCSNYFWTTNFESYDMYTVKKTWQLNISTGLEFYPITPMKIIKGDMILLNQSYDGKVAINPSNFLSDLLVYLKGSRFNVSRLSYESLNKFSVKIVSNETEIYHAKFSKTYQSTGTYQIAVSVLNETLKKTVIITDRIAFDLYYTNASSYNLKNVFLILSEKNLTNYDLSIEKLESKVTYKLKSDLLSFHGFNFAKNESLDFWQNEYLLLSTEFIMDLGLVGFEIHAWKSGEITISILSFTSCGSSISCKLYFDKIENSYYNSYKSLIDFKINVTLGFNRIRLPYNYPMKKGYVLYLKQNSEGRVSLDTTSDIYEDYGVNLVNTKYHLNKLNSGSKYRFCINPLIDRMIYTSFLVFDLGFESVKNNEFNLTIFNTSVFVSTKVTVSPEVRNLDIFCADAKKTLDQRINCEVRAFTTNKEDKIEIAFEEDENYIIKDISSKTRKILYLIFRKKFFYSV</sequence>
<evidence type="ECO:0000313" key="2">
    <source>
        <dbReference type="Proteomes" id="UP000663879"/>
    </source>
</evidence>
<proteinExistence type="predicted"/>
<gene>
    <name evidence="1" type="ORF">OXX778_LOCUS17015</name>
</gene>
<comment type="caution">
    <text evidence="1">The sequence shown here is derived from an EMBL/GenBank/DDBJ whole genome shotgun (WGS) entry which is preliminary data.</text>
</comment>
<evidence type="ECO:0000313" key="1">
    <source>
        <dbReference type="EMBL" id="CAF1013603.1"/>
    </source>
</evidence>
<dbReference type="Proteomes" id="UP000663879">
    <property type="component" value="Unassembled WGS sequence"/>
</dbReference>
<protein>
    <submittedName>
        <fullName evidence="1">Uncharacterized protein</fullName>
    </submittedName>
</protein>
<dbReference type="OrthoDB" id="10192503at2759"/>